<accession>A0A1Q9D4H9</accession>
<dbReference type="EMBL" id="LSRX01000728">
    <property type="protein sequence ID" value="OLP90082.1"/>
    <property type="molecule type" value="Genomic_DNA"/>
</dbReference>
<evidence type="ECO:0000256" key="1">
    <source>
        <dbReference type="SAM" id="MobiDB-lite"/>
    </source>
</evidence>
<organism evidence="2 3">
    <name type="scientific">Symbiodinium microadriaticum</name>
    <name type="common">Dinoflagellate</name>
    <name type="synonym">Zooxanthella microadriatica</name>
    <dbReference type="NCBI Taxonomy" id="2951"/>
    <lineage>
        <taxon>Eukaryota</taxon>
        <taxon>Sar</taxon>
        <taxon>Alveolata</taxon>
        <taxon>Dinophyceae</taxon>
        <taxon>Suessiales</taxon>
        <taxon>Symbiodiniaceae</taxon>
        <taxon>Symbiodinium</taxon>
    </lineage>
</organism>
<name>A0A1Q9D4H9_SYMMI</name>
<dbReference type="AlphaFoldDB" id="A0A1Q9D4H9"/>
<feature type="compositionally biased region" description="Basic and acidic residues" evidence="1">
    <location>
        <begin position="1208"/>
        <end position="1218"/>
    </location>
</feature>
<feature type="region of interest" description="Disordered" evidence="1">
    <location>
        <begin position="1169"/>
        <end position="1218"/>
    </location>
</feature>
<dbReference type="Proteomes" id="UP000186817">
    <property type="component" value="Unassembled WGS sequence"/>
</dbReference>
<feature type="region of interest" description="Disordered" evidence="1">
    <location>
        <begin position="862"/>
        <end position="885"/>
    </location>
</feature>
<comment type="caution">
    <text evidence="2">The sequence shown here is derived from an EMBL/GenBank/DDBJ whole genome shotgun (WGS) entry which is preliminary data.</text>
</comment>
<feature type="compositionally biased region" description="Basic and acidic residues" evidence="1">
    <location>
        <begin position="1189"/>
        <end position="1200"/>
    </location>
</feature>
<keyword evidence="3" id="KW-1185">Reference proteome</keyword>
<feature type="compositionally biased region" description="Basic and acidic residues" evidence="1">
    <location>
        <begin position="862"/>
        <end position="871"/>
    </location>
</feature>
<feature type="region of interest" description="Disordered" evidence="1">
    <location>
        <begin position="563"/>
        <end position="611"/>
    </location>
</feature>
<gene>
    <name evidence="2" type="ORF">AK812_SmicGene28383</name>
</gene>
<feature type="region of interest" description="Disordered" evidence="1">
    <location>
        <begin position="326"/>
        <end position="422"/>
    </location>
</feature>
<proteinExistence type="predicted"/>
<evidence type="ECO:0000313" key="3">
    <source>
        <dbReference type="Proteomes" id="UP000186817"/>
    </source>
</evidence>
<reference evidence="2 3" key="1">
    <citation type="submission" date="2016-02" db="EMBL/GenBank/DDBJ databases">
        <title>Genome analysis of coral dinoflagellate symbionts highlights evolutionary adaptations to a symbiotic lifestyle.</title>
        <authorList>
            <person name="Aranda M."/>
            <person name="Li Y."/>
            <person name="Liew Y.J."/>
            <person name="Baumgarten S."/>
            <person name="Simakov O."/>
            <person name="Wilson M."/>
            <person name="Piel J."/>
            <person name="Ashoor H."/>
            <person name="Bougouffa S."/>
            <person name="Bajic V.B."/>
            <person name="Ryu T."/>
            <person name="Ravasi T."/>
            <person name="Bayer T."/>
            <person name="Micklem G."/>
            <person name="Kim H."/>
            <person name="Bhak J."/>
            <person name="Lajeunesse T.C."/>
            <person name="Voolstra C.R."/>
        </authorList>
    </citation>
    <scope>NUCLEOTIDE SEQUENCE [LARGE SCALE GENOMIC DNA]</scope>
    <source>
        <strain evidence="2 3">CCMP2467</strain>
    </source>
</reference>
<feature type="region of interest" description="Disordered" evidence="1">
    <location>
        <begin position="907"/>
        <end position="942"/>
    </location>
</feature>
<dbReference type="OrthoDB" id="434632at2759"/>
<feature type="compositionally biased region" description="Low complexity" evidence="1">
    <location>
        <begin position="355"/>
        <end position="368"/>
    </location>
</feature>
<sequence>MAPSSCGDVAVCMTGDLKKKEHGPCSPGATACLFRGWGATGGVKAMSASTVRRILRQEGLPGKAKDQDHGCVVALLREGYIVRKHPGPMRFGCFECCDCGNRDILSAVKRIVRARLRLDHCEMPVGGHSGDDGVRLSTHANVIGEDGISHAALGSLCEPNYPSPEATEVVPAYSLQGPWMRHDLEHFDSDCRDQLQPVSLSAGALDGVGSGSYCELDGAALGPDLGLYHPFPLKPDLMIRVEWFVTRLNWLALMLLLWGLSAMANGRHCRLSALFLLSELAVESMQAKLLVKEARETQVHPTVELSVGPHFPRLADGVLEAEDLVPGVGHSSVGPSAAPPGNQKPRKPGKGKGPGAPKQVAAGQAPPQNKGKGKEGKASGQDGDYRSQPAPEGRGGKGLASQAKGKGKMQPEPSRDQDGWTVVGRRKGVDADFQLDPDDWNAPVVSYDKLAAAIDNNADATPFRAVVLCSSSQAAVATTMARGSSHTCCITLIVLDKAGEASIPGKVAGQRRFMKGHLTEVSTKGGKAPQIQGKSKAVVVPKTDTTALEARAAILEESDFELVPPATPASSSGPAEVARACPARSVPAAATSSSSRLPPESPEDRNSEAPIAASDIEARVALAKEIGFFLRRSIEGSYRGLSGRNRLRLQSKLYVAVSDSAGQPFAEPRVFNRLGDLRSAVFSRGNPGSATFIGFASQWEARLALEAVPLWELEEVDGEVVTLRDCLLDLREAIDCHRVSLGVLRTPGGDGEQSFALVPITTLEERCLVAVPHAAWNKAIARRRLPRDALSRGVNLEVPAQGEPPTQAHAAFKVKVWVGFLNHELEDSWTAGKTLSLGEEEAETVEDRVSAVERALGAEQKGLERLLDRQNEPAPRQTASARPAVATEGLLASRIESQLRLLSAMAENPTRMPDGRAAPAKTAVRKSGPLSESDEEAPAAAGAALAEEEVQKLPPVERAVVEMSALLQKLAKKEERPRPDLEDLLDRAEGLGGSSSDAAGSQGVSRSKAAAYLKLSRLLKEEPERIVESISRLVEEDFSGHRLGPGAHQQTATMRGWLEHRSHIPGLAGPARWSWAVGGIADCLAAGRTTEAHARSLLLVAAADQAAIDSGSWLLGAEFLLEPYAPLQAFARHTRPEMHEQQSTRILDPRWVSVAMSRVRERESFVEVRRKLGGGGGRPPGGGSAAQDPSEKDDKGDKGGGKGGRKGPRSDKSEQGAK</sequence>
<protein>
    <submittedName>
        <fullName evidence="2">Uncharacterized protein</fullName>
    </submittedName>
</protein>
<feature type="compositionally biased region" description="Gly residues" evidence="1">
    <location>
        <begin position="1173"/>
        <end position="1184"/>
    </location>
</feature>
<evidence type="ECO:0000313" key="2">
    <source>
        <dbReference type="EMBL" id="OLP90082.1"/>
    </source>
</evidence>